<feature type="domain" description="SnoaL-like" evidence="1">
    <location>
        <begin position="2"/>
        <end position="125"/>
    </location>
</feature>
<protein>
    <recommendedName>
        <fullName evidence="1">SnoaL-like domain-containing protein</fullName>
    </recommendedName>
</protein>
<reference evidence="2" key="1">
    <citation type="submission" date="2024-01" db="EMBL/GenBank/DDBJ databases">
        <authorList>
            <person name="Webb A."/>
        </authorList>
    </citation>
    <scope>NUCLEOTIDE SEQUENCE</scope>
    <source>
        <strain evidence="2">Pm1</strain>
    </source>
</reference>
<evidence type="ECO:0000313" key="2">
    <source>
        <dbReference type="EMBL" id="CAK7901729.1"/>
    </source>
</evidence>
<dbReference type="InterPro" id="IPR037401">
    <property type="entry name" value="SnoaL-like"/>
</dbReference>
<gene>
    <name evidence="2" type="ORF">PM001_LOCUS2329</name>
</gene>
<accession>A0AAV1T3V8</accession>
<dbReference type="Gene3D" id="3.10.450.50">
    <property type="match status" value="1"/>
</dbReference>
<dbReference type="SUPFAM" id="SSF54427">
    <property type="entry name" value="NTF2-like"/>
    <property type="match status" value="1"/>
</dbReference>
<name>A0AAV1T3V8_9STRA</name>
<dbReference type="EMBL" id="CAKLBY020000024">
    <property type="protein sequence ID" value="CAK7901729.1"/>
    <property type="molecule type" value="Genomic_DNA"/>
</dbReference>
<comment type="caution">
    <text evidence="2">The sequence shown here is derived from an EMBL/GenBank/DDBJ whole genome shotgun (WGS) entry which is preliminary data.</text>
</comment>
<dbReference type="Pfam" id="PF13577">
    <property type="entry name" value="SnoaL_4"/>
    <property type="match status" value="1"/>
</dbReference>
<proteinExistence type="predicted"/>
<evidence type="ECO:0000313" key="3">
    <source>
        <dbReference type="Proteomes" id="UP001162060"/>
    </source>
</evidence>
<dbReference type="Proteomes" id="UP001162060">
    <property type="component" value="Unassembled WGS sequence"/>
</dbReference>
<sequence>MSDIAAIINVVNKFALAYSLEDADASIKTLLSLFTADATFVEELVGGKCSGKSEIEAALKELAELKFVADTRHLPSGHVVELVDADNATVSSHTTVFWKCTPVMVVAWTDVLVKSADGQWLFQQRAADAVQKNLEMIGEMQLRGKKQYAHKDES</sequence>
<dbReference type="AlphaFoldDB" id="A0AAV1T3V8"/>
<organism evidence="2 3">
    <name type="scientific">Peronospora matthiolae</name>
    <dbReference type="NCBI Taxonomy" id="2874970"/>
    <lineage>
        <taxon>Eukaryota</taxon>
        <taxon>Sar</taxon>
        <taxon>Stramenopiles</taxon>
        <taxon>Oomycota</taxon>
        <taxon>Peronosporomycetes</taxon>
        <taxon>Peronosporales</taxon>
        <taxon>Peronosporaceae</taxon>
        <taxon>Peronospora</taxon>
    </lineage>
</organism>
<evidence type="ECO:0000259" key="1">
    <source>
        <dbReference type="Pfam" id="PF13577"/>
    </source>
</evidence>
<dbReference type="InterPro" id="IPR032710">
    <property type="entry name" value="NTF2-like_dom_sf"/>
</dbReference>